<organism evidence="13 14">
    <name type="scientific">Paramaledivibacter caminithermalis (strain DSM 15212 / CIP 107654 / DViRD3)</name>
    <name type="common">Clostridium caminithermale</name>
    <dbReference type="NCBI Taxonomy" id="1121301"/>
    <lineage>
        <taxon>Bacteria</taxon>
        <taxon>Bacillati</taxon>
        <taxon>Bacillota</taxon>
        <taxon>Clostridia</taxon>
        <taxon>Peptostreptococcales</taxon>
        <taxon>Caminicellaceae</taxon>
        <taxon>Paramaledivibacter</taxon>
    </lineage>
</organism>
<dbReference type="Pfam" id="PF01131">
    <property type="entry name" value="Topoisom_bac"/>
    <property type="match status" value="1"/>
</dbReference>
<dbReference type="HAMAP" id="MF_00952">
    <property type="entry name" value="Topoisom_1_prok"/>
    <property type="match status" value="1"/>
</dbReference>
<dbReference type="InterPro" id="IPR000380">
    <property type="entry name" value="Topo_IA"/>
</dbReference>
<evidence type="ECO:0000313" key="13">
    <source>
        <dbReference type="EMBL" id="SHJ96320.1"/>
    </source>
</evidence>
<dbReference type="CDD" id="cd00186">
    <property type="entry name" value="TOP1Ac"/>
    <property type="match status" value="1"/>
</dbReference>
<dbReference type="OrthoDB" id="9804262at2"/>
<dbReference type="InterPro" id="IPR023406">
    <property type="entry name" value="Topo_IA_AS"/>
</dbReference>
<evidence type="ECO:0000259" key="11">
    <source>
        <dbReference type="PROSITE" id="PS50880"/>
    </source>
</evidence>
<dbReference type="GO" id="GO:0003917">
    <property type="term" value="F:DNA topoisomerase type I (single strand cut, ATP-independent) activity"/>
    <property type="evidence" value="ECO:0007669"/>
    <property type="project" value="UniProtKB-UniRule"/>
</dbReference>
<dbReference type="InterPro" id="IPR003602">
    <property type="entry name" value="Topo_IA_DNA-bd_dom"/>
</dbReference>
<dbReference type="Gene3D" id="1.10.290.10">
    <property type="entry name" value="Topoisomerase I, domain 4"/>
    <property type="match status" value="1"/>
</dbReference>
<dbReference type="GO" id="GO:0003677">
    <property type="term" value="F:DNA binding"/>
    <property type="evidence" value="ECO:0007669"/>
    <property type="project" value="UniProtKB-KW"/>
</dbReference>
<dbReference type="CDD" id="cd03363">
    <property type="entry name" value="TOPRIM_TopoIA_TopoI"/>
    <property type="match status" value="1"/>
</dbReference>
<feature type="site" description="Interaction with DNA" evidence="10">
    <location>
        <position position="302"/>
    </location>
</feature>
<dbReference type="InterPro" id="IPR013825">
    <property type="entry name" value="Topo_IA_cen_sub2"/>
</dbReference>
<reference evidence="13 14" key="1">
    <citation type="submission" date="2016-11" db="EMBL/GenBank/DDBJ databases">
        <authorList>
            <person name="Jaros S."/>
            <person name="Januszkiewicz K."/>
            <person name="Wedrychowicz H."/>
        </authorList>
    </citation>
    <scope>NUCLEOTIDE SEQUENCE [LARGE SCALE GENOMIC DNA]</scope>
    <source>
        <strain evidence="13 14">DSM 15212</strain>
    </source>
</reference>
<keyword evidence="7 10" id="KW-0799">Topoisomerase</keyword>
<gene>
    <name evidence="10" type="primary">topA</name>
    <name evidence="13" type="ORF">SAMN02745912_01773</name>
</gene>
<feature type="site" description="Interaction with DNA" evidence="10">
    <location>
        <position position="143"/>
    </location>
</feature>
<dbReference type="GO" id="GO:0005694">
    <property type="term" value="C:chromosome"/>
    <property type="evidence" value="ECO:0007669"/>
    <property type="project" value="InterPro"/>
</dbReference>
<dbReference type="InterPro" id="IPR006171">
    <property type="entry name" value="TOPRIM_dom"/>
</dbReference>
<dbReference type="InterPro" id="IPR013497">
    <property type="entry name" value="Topo_IA_cen"/>
</dbReference>
<dbReference type="EC" id="5.6.2.1" evidence="10"/>
<keyword evidence="3" id="KW-0479">Metal-binding</keyword>
<feature type="site" description="Interaction with DNA" evidence="10">
    <location>
        <position position="148"/>
    </location>
</feature>
<dbReference type="PROSITE" id="PS00396">
    <property type="entry name" value="TOPO_IA_1"/>
    <property type="match status" value="1"/>
</dbReference>
<dbReference type="SUPFAM" id="SSF57783">
    <property type="entry name" value="Zinc beta-ribbon"/>
    <property type="match status" value="2"/>
</dbReference>
<dbReference type="Gene3D" id="3.40.50.140">
    <property type="match status" value="1"/>
</dbReference>
<feature type="site" description="Interaction with DNA" evidence="10">
    <location>
        <position position="140"/>
    </location>
</feature>
<evidence type="ECO:0000256" key="5">
    <source>
        <dbReference type="ARBA" id="ARBA00022833"/>
    </source>
</evidence>
<dbReference type="Pfam" id="PF01751">
    <property type="entry name" value="Toprim"/>
    <property type="match status" value="1"/>
</dbReference>
<dbReference type="InterPro" id="IPR013498">
    <property type="entry name" value="Topo_IA_Znf"/>
</dbReference>
<dbReference type="Gene3D" id="2.70.20.10">
    <property type="entry name" value="Topoisomerase I, domain 3"/>
    <property type="match status" value="1"/>
</dbReference>
<dbReference type="GO" id="GO:0008270">
    <property type="term" value="F:zinc ion binding"/>
    <property type="evidence" value="ECO:0007669"/>
    <property type="project" value="UniProtKB-KW"/>
</dbReference>
<dbReference type="Gene3D" id="1.10.460.10">
    <property type="entry name" value="Topoisomerase I, domain 2"/>
    <property type="match status" value="1"/>
</dbReference>
<dbReference type="PANTHER" id="PTHR42785">
    <property type="entry name" value="DNA TOPOISOMERASE, TYPE IA, CORE"/>
    <property type="match status" value="1"/>
</dbReference>
<keyword evidence="8 10" id="KW-0238">DNA-binding</keyword>
<evidence type="ECO:0000256" key="4">
    <source>
        <dbReference type="ARBA" id="ARBA00022771"/>
    </source>
</evidence>
<evidence type="ECO:0000313" key="14">
    <source>
        <dbReference type="Proteomes" id="UP000184465"/>
    </source>
</evidence>
<dbReference type="PANTHER" id="PTHR42785:SF1">
    <property type="entry name" value="DNA TOPOISOMERASE"/>
    <property type="match status" value="1"/>
</dbReference>
<dbReference type="InterPro" id="IPR005733">
    <property type="entry name" value="TopoI_bac-type"/>
</dbReference>
<dbReference type="EMBL" id="FRAG01000017">
    <property type="protein sequence ID" value="SHJ96320.1"/>
    <property type="molecule type" value="Genomic_DNA"/>
</dbReference>
<evidence type="ECO:0000256" key="9">
    <source>
        <dbReference type="ARBA" id="ARBA00023235"/>
    </source>
</evidence>
<comment type="subunit">
    <text evidence="10">Monomer.</text>
</comment>
<keyword evidence="9 10" id="KW-0413">Isomerase</keyword>
<feature type="region of interest" description="Interaction with DNA" evidence="10">
    <location>
        <begin position="163"/>
        <end position="168"/>
    </location>
</feature>
<dbReference type="Gene3D" id="3.30.65.10">
    <property type="entry name" value="Bacterial Topoisomerase I, domain 1"/>
    <property type="match status" value="2"/>
</dbReference>
<dbReference type="SMART" id="SM00436">
    <property type="entry name" value="TOP1Bc"/>
    <property type="match status" value="1"/>
</dbReference>
<dbReference type="Proteomes" id="UP000184465">
    <property type="component" value="Unassembled WGS sequence"/>
</dbReference>
<dbReference type="InterPro" id="IPR034149">
    <property type="entry name" value="TOPRIM_TopoI"/>
</dbReference>
<dbReference type="InterPro" id="IPR003601">
    <property type="entry name" value="Topo_IA_2"/>
</dbReference>
<evidence type="ECO:0000256" key="7">
    <source>
        <dbReference type="ARBA" id="ARBA00023029"/>
    </source>
</evidence>
<sequence length="687" mass="78641">MAKTLVIVESPAKAKTIGKFLGRNYRVKASIGHVRDLPKSKLGIDVENNYNPQYITIRGKGPVIKEIKAEAKKADKVLLATDPDREGEAISWHLANILSIDEKENCRIEFNEITSKAIKNAVKNPRPIKKKLVDAQQARRILDRLVGYSISPLLWKKIRRGLSAGRVQSVATKIICDREKEILNFKPKEYWTIDLILKSLDDSKKIEASFYGTNDKKIELENSEQVQSIIDNIKNNSYDISNIEKKLKRRKPYLPFTTSSLQQEASNKLGYSTKKTMLLAQQLYEGIDVEGEGTVGLITYIRTDSTRISDEAKSEADKYIVDKFTEKYLAKQKRKVKNKKDAQDAHEAIRPTSVLRTPTAIRNSLSNDQYNLYKLIWERFVASQMADATYNSYNVDIVNGKYLFKAKGVKQEFDGFLKVYSFAKITEKEVPDVKTGEVLKDEEINPKQHFTQPPPRYTEATLVKEMEEKGIGRPSTYSPTISTILSRGYIEREAKALKPTDLGFLINDILENHFADIVDVDFTANMESDLDKVEEGNISWIKIIDDFYKPFKKVLKKAEESIEKIDLTEKTDEICEKCGNYMVIKHGRFGKFLACSNYPECDFTKSIINKTGIKCPKCNGDIVVRKTKKGRYFYGCNNYPKCNFMTWNQPIDRKCPKCNSILVTYNTKKKKIIKCSSKDCKFKEEQV</sequence>
<dbReference type="SMART" id="SM00437">
    <property type="entry name" value="TOP1Ac"/>
    <property type="match status" value="1"/>
</dbReference>
<feature type="site" description="Interaction with DNA" evidence="10">
    <location>
        <position position="155"/>
    </location>
</feature>
<feature type="site" description="Interaction with DNA" evidence="10">
    <location>
        <position position="139"/>
    </location>
</feature>
<dbReference type="RefSeq" id="WP_073149028.1">
    <property type="nucleotide sequence ID" value="NZ_FRAG01000017.1"/>
</dbReference>
<dbReference type="SUPFAM" id="SSF56712">
    <property type="entry name" value="Prokaryotic type I DNA topoisomerase"/>
    <property type="match status" value="1"/>
</dbReference>
<dbReference type="SMART" id="SM00493">
    <property type="entry name" value="TOPRIM"/>
    <property type="match status" value="1"/>
</dbReference>
<dbReference type="AlphaFoldDB" id="A0A1M6NKU7"/>
<keyword evidence="5" id="KW-0862">Zinc</keyword>
<evidence type="ECO:0000256" key="8">
    <source>
        <dbReference type="ARBA" id="ARBA00023125"/>
    </source>
</evidence>
<dbReference type="PROSITE" id="PS50880">
    <property type="entry name" value="TOPRIM"/>
    <property type="match status" value="1"/>
</dbReference>
<dbReference type="InterPro" id="IPR023405">
    <property type="entry name" value="Topo_IA_core_domain"/>
</dbReference>
<feature type="domain" description="Toprim" evidence="11">
    <location>
        <begin position="3"/>
        <end position="114"/>
    </location>
</feature>
<dbReference type="GO" id="GO:0006265">
    <property type="term" value="P:DNA topological change"/>
    <property type="evidence" value="ECO:0007669"/>
    <property type="project" value="UniProtKB-UniRule"/>
</dbReference>
<keyword evidence="6" id="KW-0460">Magnesium</keyword>
<evidence type="ECO:0000256" key="3">
    <source>
        <dbReference type="ARBA" id="ARBA00022723"/>
    </source>
</evidence>
<feature type="domain" description="Topo IA-type catalytic" evidence="12">
    <location>
        <begin position="129"/>
        <end position="555"/>
    </location>
</feature>
<feature type="active site" description="O-(5'-phospho-DNA)-tyrosine intermediate" evidence="10">
    <location>
        <position position="300"/>
    </location>
</feature>
<accession>A0A1M6NKU7</accession>
<feature type="site" description="Interaction with DNA" evidence="10">
    <location>
        <position position="33"/>
    </location>
</feature>
<dbReference type="STRING" id="1121301.SAMN02745912_01773"/>
<evidence type="ECO:0000256" key="1">
    <source>
        <dbReference type="ARBA" id="ARBA00000213"/>
    </source>
</evidence>
<dbReference type="NCBIfam" id="TIGR01051">
    <property type="entry name" value="topA_bact"/>
    <property type="match status" value="1"/>
</dbReference>
<evidence type="ECO:0000259" key="12">
    <source>
        <dbReference type="PROSITE" id="PS52039"/>
    </source>
</evidence>
<evidence type="ECO:0000256" key="2">
    <source>
        <dbReference type="ARBA" id="ARBA00009446"/>
    </source>
</evidence>
<comment type="similarity">
    <text evidence="2 10">Belongs to the type IA topoisomerase family.</text>
</comment>
<evidence type="ECO:0000256" key="10">
    <source>
        <dbReference type="HAMAP-Rule" id="MF_00952"/>
    </source>
</evidence>
<dbReference type="InterPro" id="IPR013826">
    <property type="entry name" value="Topo_IA_cen_sub3"/>
</dbReference>
<keyword evidence="4" id="KW-0863">Zinc-finger</keyword>
<feature type="site" description="Interaction with DNA" evidence="10">
    <location>
        <position position="487"/>
    </location>
</feature>
<dbReference type="Pfam" id="PF01396">
    <property type="entry name" value="Zn_ribbon_Top1"/>
    <property type="match status" value="3"/>
</dbReference>
<name>A0A1M6NKU7_PARC5</name>
<dbReference type="InterPro" id="IPR028612">
    <property type="entry name" value="Topoisom_1_IA"/>
</dbReference>
<dbReference type="PROSITE" id="PS52039">
    <property type="entry name" value="TOPO_IA_2"/>
    <property type="match status" value="1"/>
</dbReference>
<evidence type="ECO:0000256" key="6">
    <source>
        <dbReference type="ARBA" id="ARBA00022842"/>
    </source>
</evidence>
<protein>
    <recommendedName>
        <fullName evidence="10">DNA topoisomerase 1</fullName>
        <ecNumber evidence="10">5.6.2.1</ecNumber>
    </recommendedName>
    <alternativeName>
        <fullName evidence="10">DNA topoisomerase I</fullName>
    </alternativeName>
</protein>
<dbReference type="InterPro" id="IPR013824">
    <property type="entry name" value="Topo_IA_cen_sub1"/>
</dbReference>
<comment type="catalytic activity">
    <reaction evidence="1 10">
        <text>ATP-independent breakage of single-stranded DNA, followed by passage and rejoining.</text>
        <dbReference type="EC" id="5.6.2.1"/>
    </reaction>
</comment>
<keyword evidence="14" id="KW-1185">Reference proteome</keyword>
<comment type="function">
    <text evidence="10">Releases the supercoiling and torsional tension of DNA, which is introduced during the DNA replication and transcription, by transiently cleaving and rejoining one strand of the DNA duplex. Introduces a single-strand break via transesterification at a target site in duplex DNA. The scissile phosphodiester is attacked by the catalytic tyrosine of the enzyme, resulting in the formation of a DNA-(5'-phosphotyrosyl)-enzyme intermediate and the expulsion of a 3'-OH DNA strand. The free DNA strand then undergoes passage around the unbroken strand, thus removing DNA supercoils. Finally, in the religation step, the DNA 3'-OH attacks the covalent intermediate to expel the active-site tyrosine and restore the DNA phosphodiester backbone.</text>
</comment>
<dbReference type="PRINTS" id="PR00417">
    <property type="entry name" value="PRTPISMRASEI"/>
</dbReference>
<proteinExistence type="inferred from homology"/>